<evidence type="ECO:0000313" key="2">
    <source>
        <dbReference type="Proteomes" id="UP000823629"/>
    </source>
</evidence>
<proteinExistence type="predicted"/>
<name>A0A9D9GSH0_9BACL</name>
<dbReference type="InterPro" id="IPR006864">
    <property type="entry name" value="LMP_rpt"/>
</dbReference>
<protein>
    <submittedName>
        <fullName evidence="1">Uncharacterized protein</fullName>
    </submittedName>
</protein>
<sequence>MQLSFQRLRQLKLKAAQINRKLASFNQNKHVRFNKISKRRYRFDNFLIDKKIDFLTQGGIADEIRQRGNVAEAVSVDTQPLVLTDFHITKRSQFH</sequence>
<dbReference type="Pfam" id="PF04778">
    <property type="entry name" value="LMP"/>
    <property type="match status" value="1"/>
</dbReference>
<comment type="caution">
    <text evidence="1">The sequence shown here is derived from an EMBL/GenBank/DDBJ whole genome shotgun (WGS) entry which is preliminary data.</text>
</comment>
<dbReference type="Proteomes" id="UP000823629">
    <property type="component" value="Unassembled WGS sequence"/>
</dbReference>
<dbReference type="AlphaFoldDB" id="A0A9D9GSH0"/>
<dbReference type="EMBL" id="JADING010000040">
    <property type="protein sequence ID" value="MBO8414115.1"/>
    <property type="molecule type" value="Genomic_DNA"/>
</dbReference>
<evidence type="ECO:0000313" key="1">
    <source>
        <dbReference type="EMBL" id="MBO8414115.1"/>
    </source>
</evidence>
<gene>
    <name evidence="1" type="ORF">IAC78_01360</name>
</gene>
<reference evidence="1" key="2">
    <citation type="journal article" date="2021" name="PeerJ">
        <title>Extensive microbial diversity within the chicken gut microbiome revealed by metagenomics and culture.</title>
        <authorList>
            <person name="Gilroy R."/>
            <person name="Ravi A."/>
            <person name="Getino M."/>
            <person name="Pursley I."/>
            <person name="Horton D.L."/>
            <person name="Alikhan N.F."/>
            <person name="Baker D."/>
            <person name="Gharbi K."/>
            <person name="Hall N."/>
            <person name="Watson M."/>
            <person name="Adriaenssens E.M."/>
            <person name="Foster-Nyarko E."/>
            <person name="Jarju S."/>
            <person name="Secka A."/>
            <person name="Antonio M."/>
            <person name="Oren A."/>
            <person name="Chaudhuri R.R."/>
            <person name="La Ragione R."/>
            <person name="Hildebrand F."/>
            <person name="Pallen M.J."/>
        </authorList>
    </citation>
    <scope>NUCLEOTIDE SEQUENCE</scope>
    <source>
        <strain evidence="1">1748</strain>
    </source>
</reference>
<reference evidence="1" key="1">
    <citation type="submission" date="2020-10" db="EMBL/GenBank/DDBJ databases">
        <authorList>
            <person name="Gilroy R."/>
        </authorList>
    </citation>
    <scope>NUCLEOTIDE SEQUENCE</scope>
    <source>
        <strain evidence="1">1748</strain>
    </source>
</reference>
<accession>A0A9D9GSH0</accession>
<organism evidence="1 2">
    <name type="scientific">Candidatus Scatoplasma merdavium</name>
    <dbReference type="NCBI Taxonomy" id="2840932"/>
    <lineage>
        <taxon>Bacteria</taxon>
        <taxon>Bacillati</taxon>
        <taxon>Bacillota</taxon>
        <taxon>Bacilli</taxon>
        <taxon>Bacillales</taxon>
        <taxon>Candidatus Scatoplasma</taxon>
    </lineage>
</organism>